<dbReference type="AlphaFoldDB" id="A0A0P1G6L8"/>
<feature type="transmembrane region" description="Helical" evidence="5">
    <location>
        <begin position="249"/>
        <end position="266"/>
    </location>
</feature>
<name>A0A0P1G6L8_9RHOB</name>
<comment type="subcellular location">
    <subcellularLocation>
        <location evidence="1">Membrane</location>
        <topology evidence="1">Multi-pass membrane protein</topology>
    </subcellularLocation>
</comment>
<feature type="transmembrane region" description="Helical" evidence="5">
    <location>
        <begin position="187"/>
        <end position="206"/>
    </location>
</feature>
<reference evidence="7 8" key="1">
    <citation type="submission" date="2015-09" db="EMBL/GenBank/DDBJ databases">
        <authorList>
            <consortium name="Swine Surveillance"/>
        </authorList>
    </citation>
    <scope>NUCLEOTIDE SEQUENCE [LARGE SCALE GENOMIC DNA]</scope>
    <source>
        <strain evidence="7 8">CECT 7648</strain>
    </source>
</reference>
<feature type="transmembrane region" description="Helical" evidence="5">
    <location>
        <begin position="102"/>
        <end position="120"/>
    </location>
</feature>
<dbReference type="SUPFAM" id="SSF103481">
    <property type="entry name" value="Multidrug resistance efflux transporter EmrE"/>
    <property type="match status" value="2"/>
</dbReference>
<feature type="transmembrane region" description="Helical" evidence="5">
    <location>
        <begin position="69"/>
        <end position="90"/>
    </location>
</feature>
<dbReference type="GO" id="GO:0016020">
    <property type="term" value="C:membrane"/>
    <property type="evidence" value="ECO:0007669"/>
    <property type="project" value="UniProtKB-SubCell"/>
</dbReference>
<dbReference type="STRING" id="441103.TRN7648_01394"/>
<feature type="domain" description="EamA" evidence="6">
    <location>
        <begin position="158"/>
        <end position="290"/>
    </location>
</feature>
<dbReference type="EMBL" id="CYSE01000002">
    <property type="protein sequence ID" value="CUH77285.1"/>
    <property type="molecule type" value="Genomic_DNA"/>
</dbReference>
<feature type="transmembrane region" description="Helical" evidence="5">
    <location>
        <begin position="132"/>
        <end position="151"/>
    </location>
</feature>
<evidence type="ECO:0000256" key="5">
    <source>
        <dbReference type="SAM" id="Phobius"/>
    </source>
</evidence>
<dbReference type="PANTHER" id="PTHR32322:SF9">
    <property type="entry name" value="AMINO-ACID METABOLITE EFFLUX PUMP-RELATED"/>
    <property type="match status" value="1"/>
</dbReference>
<dbReference type="PANTHER" id="PTHR32322">
    <property type="entry name" value="INNER MEMBRANE TRANSPORTER"/>
    <property type="match status" value="1"/>
</dbReference>
<accession>A0A0P1G6L8</accession>
<keyword evidence="4 5" id="KW-0472">Membrane</keyword>
<dbReference type="Proteomes" id="UP000054935">
    <property type="component" value="Unassembled WGS sequence"/>
</dbReference>
<feature type="transmembrane region" description="Helical" evidence="5">
    <location>
        <begin position="38"/>
        <end position="57"/>
    </location>
</feature>
<dbReference type="RefSeq" id="WP_058246900.1">
    <property type="nucleotide sequence ID" value="NZ_CYSE01000002.1"/>
</dbReference>
<keyword evidence="8" id="KW-1185">Reference proteome</keyword>
<sequence>MTQTSISTRAWAELILLGVIWGGSFLATRTALDEVGPLTTVLWRTGLAAAILWPIVWAKGMRAPRGGRIWGALLVMGLLNNALPFSLLAWGQQYIASSLTSILNGTTAIFGVIIAALVFADERLTARKSLGVLIGFAGVITAIGPAALMEFDIRSTAQLAVLGATFCYGLSGAWARATLRGLAPLEAAAGMLTCSAVLMIGPTLAVEGLPSVSLSASTWAGLIYVSAISTSFAYLVYYRVLAMAGAGNLMLVTLMTPPVAIVLGAYVRDEALLPSAYLGLALLAVGLLIIDGRLLRKRAI</sequence>
<feature type="transmembrane region" description="Helical" evidence="5">
    <location>
        <begin position="218"/>
        <end position="237"/>
    </location>
</feature>
<evidence type="ECO:0000313" key="8">
    <source>
        <dbReference type="Proteomes" id="UP000054935"/>
    </source>
</evidence>
<proteinExistence type="predicted"/>
<feature type="domain" description="EamA" evidence="6">
    <location>
        <begin position="14"/>
        <end position="141"/>
    </location>
</feature>
<keyword evidence="2 5" id="KW-0812">Transmembrane</keyword>
<dbReference type="InterPro" id="IPR037185">
    <property type="entry name" value="EmrE-like"/>
</dbReference>
<feature type="transmembrane region" description="Helical" evidence="5">
    <location>
        <begin position="157"/>
        <end position="175"/>
    </location>
</feature>
<evidence type="ECO:0000256" key="3">
    <source>
        <dbReference type="ARBA" id="ARBA00022989"/>
    </source>
</evidence>
<feature type="transmembrane region" description="Helical" evidence="5">
    <location>
        <begin position="272"/>
        <end position="290"/>
    </location>
</feature>
<evidence type="ECO:0000256" key="1">
    <source>
        <dbReference type="ARBA" id="ARBA00004141"/>
    </source>
</evidence>
<dbReference type="OrthoDB" id="9810556at2"/>
<dbReference type="InterPro" id="IPR000620">
    <property type="entry name" value="EamA_dom"/>
</dbReference>
<keyword evidence="3 5" id="KW-1133">Transmembrane helix</keyword>
<protein>
    <submittedName>
        <fullName evidence="7">Putative DMT superfamily transporter inner membrane protein</fullName>
    </submittedName>
</protein>
<evidence type="ECO:0000313" key="7">
    <source>
        <dbReference type="EMBL" id="CUH77285.1"/>
    </source>
</evidence>
<evidence type="ECO:0000259" key="6">
    <source>
        <dbReference type="Pfam" id="PF00892"/>
    </source>
</evidence>
<gene>
    <name evidence="7" type="ORF">TRN7648_01394</name>
</gene>
<evidence type="ECO:0000256" key="4">
    <source>
        <dbReference type="ARBA" id="ARBA00023136"/>
    </source>
</evidence>
<dbReference type="InterPro" id="IPR050638">
    <property type="entry name" value="AA-Vitamin_Transporters"/>
</dbReference>
<feature type="transmembrane region" description="Helical" evidence="5">
    <location>
        <begin position="12"/>
        <end position="32"/>
    </location>
</feature>
<dbReference type="Pfam" id="PF00892">
    <property type="entry name" value="EamA"/>
    <property type="match status" value="2"/>
</dbReference>
<evidence type="ECO:0000256" key="2">
    <source>
        <dbReference type="ARBA" id="ARBA00022692"/>
    </source>
</evidence>
<organism evidence="7 8">
    <name type="scientific">Tropicibacter naphthalenivorans</name>
    <dbReference type="NCBI Taxonomy" id="441103"/>
    <lineage>
        <taxon>Bacteria</taxon>
        <taxon>Pseudomonadati</taxon>
        <taxon>Pseudomonadota</taxon>
        <taxon>Alphaproteobacteria</taxon>
        <taxon>Rhodobacterales</taxon>
        <taxon>Roseobacteraceae</taxon>
        <taxon>Tropicibacter</taxon>
    </lineage>
</organism>